<sequence length="537" mass="56718">MHAGSNDGSSRKGPNFWLVLLALLLALFFAVLESYAVSTMLPTIVADLHVSQFLWVASAYAIAGAALLPLSGALAEVIGRKPVLLGSLFLFALGGALAGAAQSMSMLIGARTLQGAGAGGIYALTQIVLSDLVTLEERGAYNGLFGLTWSIGGGIGPVVGGGLSHHTTWRWLFYLNVPAAGLVAVLVILCLRVPTPAGHWRAKLAQVDWLGNILVMGGTTSCAIGLTWGGLIHPWKSAPVLVSICAGCLGIVAFAIYEWNFCASPMVPRSLISNRNSASGYLQIAISGLILVTVIYYLPVYYEACRGSSPTGSGIELFGLCWAQGLGAISAGISVRVLKRYRVQLWLAWCLVVIGLGLLSSMDESTHRATSIGYQVILGTGIGAIFATAYFPVLAALPVTSTAPALSLFVFLRCLTPIWGVTFAGAILQNYLQDHLPPDLFDQTTGFGPGVSIAYAVIPQIAQLPEPTRSEVRKAFASSLNIVWRVLIGVAGLGLLSSLPLSNLPLHTEKDAKWTEKDAKWTREASTELGPNIDSKA</sequence>
<reference evidence="1" key="1">
    <citation type="submission" date="2021-02" db="EMBL/GenBank/DDBJ databases">
        <authorList>
            <consortium name="DOE Joint Genome Institute"/>
            <person name="Ahrendt S."/>
            <person name="Looney B.P."/>
            <person name="Miyauchi S."/>
            <person name="Morin E."/>
            <person name="Drula E."/>
            <person name="Courty P.E."/>
            <person name="Chicoki N."/>
            <person name="Fauchery L."/>
            <person name="Kohler A."/>
            <person name="Kuo A."/>
            <person name="Labutti K."/>
            <person name="Pangilinan J."/>
            <person name="Lipzen A."/>
            <person name="Riley R."/>
            <person name="Andreopoulos W."/>
            <person name="He G."/>
            <person name="Johnson J."/>
            <person name="Barry K.W."/>
            <person name="Grigoriev I.V."/>
            <person name="Nagy L."/>
            <person name="Hibbett D."/>
            <person name="Henrissat B."/>
            <person name="Matheny P.B."/>
            <person name="Labbe J."/>
            <person name="Martin F."/>
        </authorList>
    </citation>
    <scope>NUCLEOTIDE SEQUENCE</scope>
    <source>
        <strain evidence="1">FP105234-sp</strain>
    </source>
</reference>
<keyword evidence="2" id="KW-1185">Reference proteome</keyword>
<reference evidence="1" key="2">
    <citation type="journal article" date="2022" name="New Phytol.">
        <title>Evolutionary transition to the ectomycorrhizal habit in the genomes of a hyperdiverse lineage of mushroom-forming fungi.</title>
        <authorList>
            <person name="Looney B."/>
            <person name="Miyauchi S."/>
            <person name="Morin E."/>
            <person name="Drula E."/>
            <person name="Courty P.E."/>
            <person name="Kohler A."/>
            <person name="Kuo A."/>
            <person name="LaButti K."/>
            <person name="Pangilinan J."/>
            <person name="Lipzen A."/>
            <person name="Riley R."/>
            <person name="Andreopoulos W."/>
            <person name="He G."/>
            <person name="Johnson J."/>
            <person name="Nolan M."/>
            <person name="Tritt A."/>
            <person name="Barry K.W."/>
            <person name="Grigoriev I.V."/>
            <person name="Nagy L.G."/>
            <person name="Hibbett D."/>
            <person name="Henrissat B."/>
            <person name="Matheny P.B."/>
            <person name="Labbe J."/>
            <person name="Martin F.M."/>
        </authorList>
    </citation>
    <scope>NUCLEOTIDE SEQUENCE</scope>
    <source>
        <strain evidence="1">FP105234-sp</strain>
    </source>
</reference>
<gene>
    <name evidence="1" type="ORF">FA95DRAFT_1492486</name>
</gene>
<protein>
    <submittedName>
        <fullName evidence="1">MFS general substrate transporter</fullName>
    </submittedName>
</protein>
<comment type="caution">
    <text evidence="1">The sequence shown here is derived from an EMBL/GenBank/DDBJ whole genome shotgun (WGS) entry which is preliminary data.</text>
</comment>
<dbReference type="EMBL" id="MU275905">
    <property type="protein sequence ID" value="KAI0047422.1"/>
    <property type="molecule type" value="Genomic_DNA"/>
</dbReference>
<accession>A0ACB8RUD4</accession>
<evidence type="ECO:0000313" key="1">
    <source>
        <dbReference type="EMBL" id="KAI0047422.1"/>
    </source>
</evidence>
<evidence type="ECO:0000313" key="2">
    <source>
        <dbReference type="Proteomes" id="UP000814033"/>
    </source>
</evidence>
<dbReference type="Proteomes" id="UP000814033">
    <property type="component" value="Unassembled WGS sequence"/>
</dbReference>
<organism evidence="1 2">
    <name type="scientific">Auriscalpium vulgare</name>
    <dbReference type="NCBI Taxonomy" id="40419"/>
    <lineage>
        <taxon>Eukaryota</taxon>
        <taxon>Fungi</taxon>
        <taxon>Dikarya</taxon>
        <taxon>Basidiomycota</taxon>
        <taxon>Agaricomycotina</taxon>
        <taxon>Agaricomycetes</taxon>
        <taxon>Russulales</taxon>
        <taxon>Auriscalpiaceae</taxon>
        <taxon>Auriscalpium</taxon>
    </lineage>
</organism>
<name>A0ACB8RUD4_9AGAM</name>
<proteinExistence type="predicted"/>